<dbReference type="GO" id="GO:0016829">
    <property type="term" value="F:lyase activity"/>
    <property type="evidence" value="ECO:0007669"/>
    <property type="project" value="UniProtKB-KW"/>
</dbReference>
<feature type="domain" description="D-galactarate/Altronate dehydratase second" evidence="3">
    <location>
        <begin position="5"/>
        <end position="124"/>
    </location>
</feature>
<reference evidence="6" key="1">
    <citation type="submission" date="2016-10" db="EMBL/GenBank/DDBJ databases">
        <authorList>
            <person name="Varghese N."/>
            <person name="Submissions S."/>
        </authorList>
    </citation>
    <scope>NUCLEOTIDE SEQUENCE [LARGE SCALE GENOMIC DNA]</scope>
    <source>
        <strain evidence="6">DSM 17038</strain>
    </source>
</reference>
<dbReference type="InterPro" id="IPR048332">
    <property type="entry name" value="GD_AH_C"/>
</dbReference>
<evidence type="ECO:0000259" key="3">
    <source>
        <dbReference type="Pfam" id="PF04295"/>
    </source>
</evidence>
<protein>
    <submittedName>
        <fullName evidence="5">Altronate dehydratase large subunit</fullName>
    </submittedName>
</protein>
<proteinExistence type="inferred from homology"/>
<name>A0A1I2YPF1_9FIRM</name>
<dbReference type="Pfam" id="PF20629">
    <property type="entry name" value="GD_AH_C"/>
    <property type="match status" value="1"/>
</dbReference>
<dbReference type="PANTHER" id="PTHR30536:SF5">
    <property type="entry name" value="ALTRONATE DEHYDRATASE"/>
    <property type="match status" value="1"/>
</dbReference>
<dbReference type="InterPro" id="IPR052172">
    <property type="entry name" value="UxaA_altronate/galactarate_dh"/>
</dbReference>
<keyword evidence="6" id="KW-1185">Reference proteome</keyword>
<dbReference type="AlphaFoldDB" id="A0A1I2YPF1"/>
<evidence type="ECO:0000313" key="6">
    <source>
        <dbReference type="Proteomes" id="UP000199337"/>
    </source>
</evidence>
<dbReference type="RefSeq" id="WP_165613671.1">
    <property type="nucleotide sequence ID" value="NZ_FOOX01000022.1"/>
</dbReference>
<dbReference type="Proteomes" id="UP000199337">
    <property type="component" value="Unassembled WGS sequence"/>
</dbReference>
<keyword evidence="2" id="KW-0456">Lyase</keyword>
<evidence type="ECO:0000256" key="1">
    <source>
        <dbReference type="ARBA" id="ARBA00010986"/>
    </source>
</evidence>
<evidence type="ECO:0000313" key="5">
    <source>
        <dbReference type="EMBL" id="SFH27448.1"/>
    </source>
</evidence>
<gene>
    <name evidence="5" type="ORF">SAMN05660649_04535</name>
</gene>
<comment type="similarity">
    <text evidence="1">Belongs to the UxaA family.</text>
</comment>
<feature type="domain" description="D-galactarate/Altronate dehydratase C-terminal" evidence="4">
    <location>
        <begin position="184"/>
        <end position="300"/>
    </location>
</feature>
<dbReference type="InterPro" id="IPR007392">
    <property type="entry name" value="GD_AH_second"/>
</dbReference>
<dbReference type="Pfam" id="PF04295">
    <property type="entry name" value="GD_AH_second"/>
    <property type="match status" value="1"/>
</dbReference>
<evidence type="ECO:0000256" key="2">
    <source>
        <dbReference type="ARBA" id="ARBA00023239"/>
    </source>
</evidence>
<sequence>MEFLGFIRPDGSVGSRNHLLLISTDPAADKLCLKVADTIYNAVPVVYGPVRHQSFAKYLLAIINSPNVAGAVLLGIQSQGLSENIAREMSLIGKPVEVIDISAAGGPVQAVARSTRAAVSIAREISTYRRQLSLLSRLTLGIIYKEDTKIADLLLPCMRDIIENNNVRIVIAREVVDKKDKINSLHVVKKLGVDDPVGKDRGLYELELSKDPNEIMRSMVLKGVQVVLAATDSLFAGNNALVPVINITTDKNCYETLEDSIELNLSGLDYKRYDANEYRLLIINEIIATASGKLTKAETLML</sequence>
<dbReference type="PANTHER" id="PTHR30536">
    <property type="entry name" value="ALTRONATE/GALACTARATE DEHYDRATASE"/>
    <property type="match status" value="1"/>
</dbReference>
<dbReference type="STRING" id="341036.SAMN05660649_04535"/>
<dbReference type="EMBL" id="FOOX01000022">
    <property type="protein sequence ID" value="SFH27448.1"/>
    <property type="molecule type" value="Genomic_DNA"/>
</dbReference>
<organism evidence="5 6">
    <name type="scientific">Desulfotruncus arcticus DSM 17038</name>
    <dbReference type="NCBI Taxonomy" id="1121424"/>
    <lineage>
        <taxon>Bacteria</taxon>
        <taxon>Bacillati</taxon>
        <taxon>Bacillota</taxon>
        <taxon>Clostridia</taxon>
        <taxon>Eubacteriales</taxon>
        <taxon>Desulfallaceae</taxon>
        <taxon>Desulfotruncus</taxon>
    </lineage>
</organism>
<evidence type="ECO:0000259" key="4">
    <source>
        <dbReference type="Pfam" id="PF20629"/>
    </source>
</evidence>
<accession>A0A1I2YPF1</accession>
<dbReference type="GO" id="GO:0019698">
    <property type="term" value="P:D-galacturonate catabolic process"/>
    <property type="evidence" value="ECO:0007669"/>
    <property type="project" value="TreeGrafter"/>
</dbReference>